<dbReference type="PANTHER" id="PTHR10782">
    <property type="entry name" value="ZINC FINGER MIZ DOMAIN-CONTAINING PROTEIN"/>
    <property type="match status" value="1"/>
</dbReference>
<evidence type="ECO:0000313" key="7">
    <source>
        <dbReference type="EMBL" id="KAI5440001.1"/>
    </source>
</evidence>
<evidence type="ECO:0000256" key="5">
    <source>
        <dbReference type="SAM" id="MobiDB-lite"/>
    </source>
</evidence>
<dbReference type="Gene3D" id="3.30.40.10">
    <property type="entry name" value="Zinc/RING finger domain, C3HC4 (zinc finger)"/>
    <property type="match status" value="1"/>
</dbReference>
<dbReference type="GO" id="GO:0016925">
    <property type="term" value="P:protein sumoylation"/>
    <property type="evidence" value="ECO:0007669"/>
    <property type="project" value="TreeGrafter"/>
</dbReference>
<dbReference type="GO" id="GO:0000785">
    <property type="term" value="C:chromatin"/>
    <property type="evidence" value="ECO:0007669"/>
    <property type="project" value="TreeGrafter"/>
</dbReference>
<dbReference type="InterPro" id="IPR013083">
    <property type="entry name" value="Znf_RING/FYVE/PHD"/>
</dbReference>
<dbReference type="PROSITE" id="PS51044">
    <property type="entry name" value="ZF_SP_RING"/>
    <property type="match status" value="1"/>
</dbReference>
<dbReference type="GO" id="GO:0061665">
    <property type="term" value="F:SUMO ligase activity"/>
    <property type="evidence" value="ECO:0007669"/>
    <property type="project" value="TreeGrafter"/>
</dbReference>
<protein>
    <recommendedName>
        <fullName evidence="6">SP-RING-type domain-containing protein</fullName>
    </recommendedName>
</protein>
<sequence length="846" mass="93336">MESNTSSAMPPDLASMNGTTNPVSPSLVNLYRITKVLERLAFHFQPGNRSDPFEFFNLCLSLSRGIDYALANGEPPPKANDLPTLMKQMYQRKTDELSLAAVMVLMISVKNACKIGWFQKKESEELLTIADEIGKIYCTLGNVSTGPSSSHSAVLTIMERFYPKLKLGPIIVSIEAQPGYGASAVDFHITKNNVHSDRKIWLLVAQTDNIETSACLISPQQVNFLLNGKGIDTRTNFRMDPGPQMPTNVTSVLKFGTNLLQAVGQFNGHYIILIAYMSVASLPEHPVLPPDYVQPAVTSVDSDSDIIEGASRFSLNCPISKIFLDDEEEESNVAEKEIASFTRIKTPVKGRSCKHFQCFDFDNFIKINSKRPSWRCPHCNQNVSYTEIRLDRNMIEILEKVAENIVEVTVHADGSWQPVLEKNHDVDKIQNKVHNCEKEQTEQQESTHSPDTFPHVVDLTNKDNDMDIIMDTCETADRKPSQGSAPTSVQIEDDFWAGLYIANSRSDTPTVGVTDLPVLADAVSPALIQEAEGHDNISAVHNQFPALSNLQMMNYMNSFVSEYGRSSLSPRHIHRTPVAVQALPVQSQPLGPQQNSVTNLDSLITSSPSATHVSLSNSATADPYNAILSDAERQQLFSRSPLNTPQVSAATQNRMPAVNMPAPTHNRVPPVSMSATTLNRAPSHLQNQQYRAGILNDFRNSHLQQTLNPRAHPPMQPLNAHRSHIQQGISQANAAGGAANSQQARVMASSHVARQGEQRGPPVQAVSRTDELFNSQPDQNWRPTSRMRGSLSGQQLTEDVRQRLIMPSSQEAQSSRPQGPPQPGRTTSQLNVLIANSRNAHNPPRP</sequence>
<evidence type="ECO:0000256" key="4">
    <source>
        <dbReference type="PROSITE-ProRule" id="PRU00452"/>
    </source>
</evidence>
<dbReference type="Proteomes" id="UP001058974">
    <property type="component" value="Chromosome 2"/>
</dbReference>
<feature type="domain" description="SP-RING-type" evidence="6">
    <location>
        <begin position="302"/>
        <end position="403"/>
    </location>
</feature>
<feature type="compositionally biased region" description="Polar residues" evidence="5">
    <location>
        <begin position="830"/>
        <end position="840"/>
    </location>
</feature>
<evidence type="ECO:0000256" key="3">
    <source>
        <dbReference type="ARBA" id="ARBA00022833"/>
    </source>
</evidence>
<dbReference type="PANTHER" id="PTHR10782:SF4">
    <property type="entry name" value="TONALLI, ISOFORM E"/>
    <property type="match status" value="1"/>
</dbReference>
<dbReference type="EMBL" id="JAMSHJ010000002">
    <property type="protein sequence ID" value="KAI5440001.1"/>
    <property type="molecule type" value="Genomic_DNA"/>
</dbReference>
<dbReference type="Pfam" id="PF02891">
    <property type="entry name" value="zf-MIZ"/>
    <property type="match status" value="1"/>
</dbReference>
<dbReference type="InterPro" id="IPR004181">
    <property type="entry name" value="Znf_MIZ"/>
</dbReference>
<feature type="region of interest" description="Disordered" evidence="5">
    <location>
        <begin position="1"/>
        <end position="20"/>
    </location>
</feature>
<comment type="caution">
    <text evidence="7">The sequence shown here is derived from an EMBL/GenBank/DDBJ whole genome shotgun (WGS) entry which is preliminary data.</text>
</comment>
<feature type="region of interest" description="Disordered" evidence="5">
    <location>
        <begin position="729"/>
        <end position="846"/>
    </location>
</feature>
<proteinExistence type="predicted"/>
<dbReference type="GO" id="GO:0008270">
    <property type="term" value="F:zinc ion binding"/>
    <property type="evidence" value="ECO:0007669"/>
    <property type="project" value="UniProtKB-KW"/>
</dbReference>
<keyword evidence="1" id="KW-0479">Metal-binding</keyword>
<dbReference type="AlphaFoldDB" id="A0A9D5BDK6"/>
<organism evidence="7 8">
    <name type="scientific">Pisum sativum</name>
    <name type="common">Garden pea</name>
    <name type="synonym">Lathyrus oleraceus</name>
    <dbReference type="NCBI Taxonomy" id="3888"/>
    <lineage>
        <taxon>Eukaryota</taxon>
        <taxon>Viridiplantae</taxon>
        <taxon>Streptophyta</taxon>
        <taxon>Embryophyta</taxon>
        <taxon>Tracheophyta</taxon>
        <taxon>Spermatophyta</taxon>
        <taxon>Magnoliopsida</taxon>
        <taxon>eudicotyledons</taxon>
        <taxon>Gunneridae</taxon>
        <taxon>Pentapetalae</taxon>
        <taxon>rosids</taxon>
        <taxon>fabids</taxon>
        <taxon>Fabales</taxon>
        <taxon>Fabaceae</taxon>
        <taxon>Papilionoideae</taxon>
        <taxon>50 kb inversion clade</taxon>
        <taxon>NPAAA clade</taxon>
        <taxon>Hologalegina</taxon>
        <taxon>IRL clade</taxon>
        <taxon>Fabeae</taxon>
        <taxon>Lathyrus</taxon>
    </lineage>
</organism>
<name>A0A9D5BDK6_PEA</name>
<dbReference type="CDD" id="cd16650">
    <property type="entry name" value="SP-RING_PIAS-like"/>
    <property type="match status" value="1"/>
</dbReference>
<keyword evidence="8" id="KW-1185">Reference proteome</keyword>
<accession>A0A9D5BDK6</accession>
<dbReference type="Gramene" id="Psat02G0538600-T1">
    <property type="protein sequence ID" value="KAI5440001.1"/>
    <property type="gene ID" value="KIW84_025386"/>
</dbReference>
<feature type="compositionally biased region" description="Polar residues" evidence="5">
    <location>
        <begin position="772"/>
        <end position="783"/>
    </location>
</feature>
<evidence type="ECO:0000256" key="1">
    <source>
        <dbReference type="ARBA" id="ARBA00022723"/>
    </source>
</evidence>
<gene>
    <name evidence="7" type="ORF">KIW84_025386</name>
</gene>
<feature type="compositionally biased region" description="Low complexity" evidence="5">
    <location>
        <begin position="729"/>
        <end position="744"/>
    </location>
</feature>
<reference evidence="7 8" key="1">
    <citation type="journal article" date="2022" name="Nat. Genet.">
        <title>Improved pea reference genome and pan-genome highlight genomic features and evolutionary characteristics.</title>
        <authorList>
            <person name="Yang T."/>
            <person name="Liu R."/>
            <person name="Luo Y."/>
            <person name="Hu S."/>
            <person name="Wang D."/>
            <person name="Wang C."/>
            <person name="Pandey M.K."/>
            <person name="Ge S."/>
            <person name="Xu Q."/>
            <person name="Li N."/>
            <person name="Li G."/>
            <person name="Huang Y."/>
            <person name="Saxena R.K."/>
            <person name="Ji Y."/>
            <person name="Li M."/>
            <person name="Yan X."/>
            <person name="He Y."/>
            <person name="Liu Y."/>
            <person name="Wang X."/>
            <person name="Xiang C."/>
            <person name="Varshney R.K."/>
            <person name="Ding H."/>
            <person name="Gao S."/>
            <person name="Zong X."/>
        </authorList>
    </citation>
    <scope>NUCLEOTIDE SEQUENCE [LARGE SCALE GENOMIC DNA]</scope>
    <source>
        <strain evidence="7 8">cv. Zhongwan 6</strain>
    </source>
</reference>
<keyword evidence="2 4" id="KW-0863">Zinc-finger</keyword>
<evidence type="ECO:0000259" key="6">
    <source>
        <dbReference type="PROSITE" id="PS51044"/>
    </source>
</evidence>
<evidence type="ECO:0000313" key="8">
    <source>
        <dbReference type="Proteomes" id="UP001058974"/>
    </source>
</evidence>
<evidence type="ECO:0000256" key="2">
    <source>
        <dbReference type="ARBA" id="ARBA00022771"/>
    </source>
</evidence>
<keyword evidence="3" id="KW-0862">Zinc</keyword>